<gene>
    <name evidence="1" type="ORF">EV213_10794</name>
</gene>
<dbReference type="EMBL" id="SNYJ01000007">
    <property type="protein sequence ID" value="TDQ39727.1"/>
    <property type="molecule type" value="Genomic_DNA"/>
</dbReference>
<evidence type="ECO:0000313" key="2">
    <source>
        <dbReference type="Proteomes" id="UP000295632"/>
    </source>
</evidence>
<comment type="caution">
    <text evidence="1">The sequence shown here is derived from an EMBL/GenBank/DDBJ whole genome shotgun (WGS) entry which is preliminary data.</text>
</comment>
<keyword evidence="2" id="KW-1185">Reference proteome</keyword>
<sequence>MNMYTKNECGERSDLKTDPFLSVLLMLRLKSCLYPFALAFEAQT</sequence>
<name>A0A4V6PWH5_9BACI</name>
<organism evidence="1 2">
    <name type="scientific">Aureibacillus halotolerans</name>
    <dbReference type="NCBI Taxonomy" id="1508390"/>
    <lineage>
        <taxon>Bacteria</taxon>
        <taxon>Bacillati</taxon>
        <taxon>Bacillota</taxon>
        <taxon>Bacilli</taxon>
        <taxon>Bacillales</taxon>
        <taxon>Bacillaceae</taxon>
        <taxon>Aureibacillus</taxon>
    </lineage>
</organism>
<reference evidence="1 2" key="1">
    <citation type="submission" date="2019-03" db="EMBL/GenBank/DDBJ databases">
        <title>Genomic Encyclopedia of Type Strains, Phase IV (KMG-IV): sequencing the most valuable type-strain genomes for metagenomic binning, comparative biology and taxonomic classification.</title>
        <authorList>
            <person name="Goeker M."/>
        </authorList>
    </citation>
    <scope>NUCLEOTIDE SEQUENCE [LARGE SCALE GENOMIC DNA]</scope>
    <source>
        <strain evidence="1 2">DSM 28697</strain>
    </source>
</reference>
<protein>
    <submittedName>
        <fullName evidence="1">Uncharacterized protein</fullName>
    </submittedName>
</protein>
<evidence type="ECO:0000313" key="1">
    <source>
        <dbReference type="EMBL" id="TDQ39727.1"/>
    </source>
</evidence>
<dbReference type="Proteomes" id="UP000295632">
    <property type="component" value="Unassembled WGS sequence"/>
</dbReference>
<accession>A0A4V6PWH5</accession>
<proteinExistence type="predicted"/>
<dbReference type="AlphaFoldDB" id="A0A4V6PWH5"/>